<dbReference type="Proteomes" id="UP000006898">
    <property type="component" value="Chromosome"/>
</dbReference>
<evidence type="ECO:0000313" key="1">
    <source>
        <dbReference type="EMBL" id="CBE68756.1"/>
    </source>
</evidence>
<dbReference type="EMBL" id="FP565575">
    <property type="protein sequence ID" value="CBE68756.1"/>
    <property type="molecule type" value="Genomic_DNA"/>
</dbReference>
<dbReference type="KEGG" id="mox:DAMO_1698"/>
<evidence type="ECO:0000313" key="2">
    <source>
        <dbReference type="Proteomes" id="UP000006898"/>
    </source>
</evidence>
<accession>D5MG75</accession>
<gene>
    <name evidence="1" type="ORF">DAMO_1698</name>
</gene>
<sequence length="47" mass="5041">MSTLPNGPRDLGLSSMITTVFRMVVEGRMQCYWCAGALFGIATGLTS</sequence>
<dbReference type="HOGENOM" id="CLU_3165897_0_0_0"/>
<proteinExistence type="predicted"/>
<name>D5MG75_METO1</name>
<protein>
    <submittedName>
        <fullName evidence="1">Uncharacterized protein</fullName>
    </submittedName>
</protein>
<organism evidence="1 2">
    <name type="scientific">Methylomirabilis oxygeniifera</name>
    <dbReference type="NCBI Taxonomy" id="671143"/>
    <lineage>
        <taxon>Bacteria</taxon>
        <taxon>Candidatus Methylomirabilota</taxon>
        <taxon>Candidatus Methylomirabilia</taxon>
        <taxon>Candidatus Methylomirabilales</taxon>
        <taxon>Candidatus Methylomirabilaceae</taxon>
        <taxon>Candidatus Methylomirabilis</taxon>
    </lineage>
</organism>
<reference evidence="1 2" key="1">
    <citation type="journal article" date="2010" name="Nature">
        <title>Nitrite-driven anaerobic methane oxidation by oxygenic bacteria.</title>
        <authorList>
            <person name="Ettwig K.F."/>
            <person name="Butler M.K."/>
            <person name="Le Paslier D."/>
            <person name="Pelletier E."/>
            <person name="Mangenot S."/>
            <person name="Kuypers M.M.M."/>
            <person name="Schreiber F."/>
            <person name="Dutilh B.E."/>
            <person name="Zedelius J."/>
            <person name="de Beer D."/>
            <person name="Gloerich J."/>
            <person name="Wessels H.J.C.T."/>
            <person name="van Allen T."/>
            <person name="Luesken F."/>
            <person name="Wu M."/>
            <person name="van de Pas-Schoonen K.T."/>
            <person name="Op den Camp H.J.M."/>
            <person name="Janssen-Megens E.M."/>
            <person name="Francoijs K-J."/>
            <person name="Stunnenberg H."/>
            <person name="Weissenbach J."/>
            <person name="Jetten M.S.M."/>
            <person name="Strous M."/>
        </authorList>
    </citation>
    <scope>NUCLEOTIDE SEQUENCE [LARGE SCALE GENOMIC DNA]</scope>
</reference>
<dbReference type="AlphaFoldDB" id="D5MG75"/>